<dbReference type="Proteomes" id="UP000215335">
    <property type="component" value="Unassembled WGS sequence"/>
</dbReference>
<gene>
    <name evidence="1" type="ORF">TSAR_007308</name>
</gene>
<organism evidence="1 2">
    <name type="scientific">Trichomalopsis sarcophagae</name>
    <dbReference type="NCBI Taxonomy" id="543379"/>
    <lineage>
        <taxon>Eukaryota</taxon>
        <taxon>Metazoa</taxon>
        <taxon>Ecdysozoa</taxon>
        <taxon>Arthropoda</taxon>
        <taxon>Hexapoda</taxon>
        <taxon>Insecta</taxon>
        <taxon>Pterygota</taxon>
        <taxon>Neoptera</taxon>
        <taxon>Endopterygota</taxon>
        <taxon>Hymenoptera</taxon>
        <taxon>Apocrita</taxon>
        <taxon>Proctotrupomorpha</taxon>
        <taxon>Chalcidoidea</taxon>
        <taxon>Pteromalidae</taxon>
        <taxon>Pteromalinae</taxon>
        <taxon>Trichomalopsis</taxon>
    </lineage>
</organism>
<evidence type="ECO:0000313" key="2">
    <source>
        <dbReference type="Proteomes" id="UP000215335"/>
    </source>
</evidence>
<accession>A0A232FIT1</accession>
<proteinExistence type="predicted"/>
<name>A0A232FIT1_9HYME</name>
<dbReference type="AlphaFoldDB" id="A0A232FIT1"/>
<reference evidence="1 2" key="1">
    <citation type="journal article" date="2017" name="Curr. Biol.">
        <title>The Evolution of Venom by Co-option of Single-Copy Genes.</title>
        <authorList>
            <person name="Martinson E.O."/>
            <person name="Mrinalini"/>
            <person name="Kelkar Y.D."/>
            <person name="Chang C.H."/>
            <person name="Werren J.H."/>
        </authorList>
    </citation>
    <scope>NUCLEOTIDE SEQUENCE [LARGE SCALE GENOMIC DNA]</scope>
    <source>
        <strain evidence="1 2">Alberta</strain>
        <tissue evidence="1">Whole body</tissue>
    </source>
</reference>
<protein>
    <submittedName>
        <fullName evidence="1">Uncharacterized protein</fullName>
    </submittedName>
</protein>
<comment type="caution">
    <text evidence="1">The sequence shown here is derived from an EMBL/GenBank/DDBJ whole genome shotgun (WGS) entry which is preliminary data.</text>
</comment>
<keyword evidence="2" id="KW-1185">Reference proteome</keyword>
<evidence type="ECO:0000313" key="1">
    <source>
        <dbReference type="EMBL" id="OXU30664.1"/>
    </source>
</evidence>
<sequence length="68" mass="7637">MARGGTDFGMLSGCLTQVEMMGRSCIARKRVYDAMHHKYTTNVLTKIFNYSRLCPGIKITSLKARHGL</sequence>
<dbReference type="EMBL" id="NNAY01000134">
    <property type="protein sequence ID" value="OXU30664.1"/>
    <property type="molecule type" value="Genomic_DNA"/>
</dbReference>